<evidence type="ECO:0000256" key="1">
    <source>
        <dbReference type="ARBA" id="ARBA00003421"/>
    </source>
</evidence>
<keyword evidence="8" id="KW-1171">Viral genome ejection through host cell envelope</keyword>
<keyword evidence="6" id="KW-0946">Virion</keyword>
<keyword evidence="7" id="KW-0118">Viral capsid assembly</keyword>
<evidence type="ECO:0000256" key="8">
    <source>
        <dbReference type="ARBA" id="ARBA00023009"/>
    </source>
</evidence>
<proteinExistence type="predicted"/>
<keyword evidence="5" id="KW-1188">Viral release from host cell</keyword>
<keyword evidence="3" id="KW-1244">Viral short tail ejection system</keyword>
<dbReference type="GO" id="GO:0044423">
    <property type="term" value="C:virion component"/>
    <property type="evidence" value="ECO:0007669"/>
    <property type="project" value="UniProtKB-KW"/>
</dbReference>
<evidence type="ECO:0000256" key="9">
    <source>
        <dbReference type="ARBA" id="ARBA00023219"/>
    </source>
</evidence>
<dbReference type="GO" id="GO:0099002">
    <property type="term" value="P:symbiont genome ejection through host cell envelope, short tail mechanism"/>
    <property type="evidence" value="ECO:0007669"/>
    <property type="project" value="UniProtKB-KW"/>
</dbReference>
<dbReference type="Pfam" id="PF12236">
    <property type="entry name" value="Head-tail_con"/>
    <property type="match status" value="1"/>
</dbReference>
<evidence type="ECO:0000313" key="12">
    <source>
        <dbReference type="EMBL" id="QPB11236.1"/>
    </source>
</evidence>
<accession>A0A873WIR3</accession>
<keyword evidence="13" id="KW-1185">Reference proteome</keyword>
<evidence type="ECO:0000313" key="13">
    <source>
        <dbReference type="Proteomes" id="UP000663393"/>
    </source>
</evidence>
<dbReference type="InterPro" id="IPR020991">
    <property type="entry name" value="Connector_podovirus"/>
</dbReference>
<evidence type="ECO:0000256" key="7">
    <source>
        <dbReference type="ARBA" id="ARBA00022950"/>
    </source>
</evidence>
<evidence type="ECO:0000256" key="4">
    <source>
        <dbReference type="ARBA" id="ARBA00022595"/>
    </source>
</evidence>
<sequence>MLSRLERLSQLTIPWVLPPTHYDTQQNQLTNGHSSLGSQVATHLVNKIMLALFAPSRPFMRLDIERTEKAKIMEELGVEEDVITDSLAVGEQDAMQALEQAGQRSQLFTGLAHLVVVGNVLMDLSGDEINIVGIRDYVVRRNARGKVVCIIIREKYLFEELDEEAQAIYRKVYPNIREDQEVSLYTWVKLMGKKYVSSVWIDDTKLPASFAGSWNPESLPYRVLTWQLPSRQHYGVGRCEDYANDLATFEGLSEAMNDGAALATVFRWMANPAGITRPEDVTNAPNGGVVPGSKDDMQLLYANIGQQLATVSSIGQDVQRRIGQGFLLNNAVTRDAERVTAEEIRLQAIELESSLGGTYSRLALDIQQPLAWWLLKQAGVDVKGTKVKPRVITGLDALSRNADRERMLIFLQDVTLLDNIAPETRMKLRETNIISDMAAGAGVERGKYVASKEEIEQAQANLQQARMNEQAETAAIGAAANNVSQGATQ</sequence>
<comment type="function">
    <text evidence="1">Forms the portal vertex of the capsid. This portal plays critical roles in head assembly, genome packaging, neck/tail attachment, and genome ejection. The portal protein multimerizes as a single ring-shaped homododecamer arranged around a central channel.</text>
</comment>
<keyword evidence="11" id="KW-0175">Coiled coil</keyword>
<evidence type="ECO:0000256" key="11">
    <source>
        <dbReference type="SAM" id="Coils"/>
    </source>
</evidence>
<protein>
    <submittedName>
        <fullName evidence="12">Collar, head-to-tail connector protein</fullName>
    </submittedName>
</protein>
<dbReference type="Proteomes" id="UP000663393">
    <property type="component" value="Segment"/>
</dbReference>
<feature type="coiled-coil region" evidence="11">
    <location>
        <begin position="448"/>
        <end position="475"/>
    </location>
</feature>
<keyword evidence="10" id="KW-1160">Virus entry into host cell</keyword>
<dbReference type="EMBL" id="MW145136">
    <property type="protein sequence ID" value="QPB11236.1"/>
    <property type="molecule type" value="Genomic_DNA"/>
</dbReference>
<keyword evidence="9" id="KW-0231">Viral genome packaging</keyword>
<keyword evidence="4" id="KW-1162">Viral penetration into host cytoplasm</keyword>
<evidence type="ECO:0000256" key="6">
    <source>
        <dbReference type="ARBA" id="ARBA00022844"/>
    </source>
</evidence>
<evidence type="ECO:0000256" key="3">
    <source>
        <dbReference type="ARBA" id="ARBA00022470"/>
    </source>
</evidence>
<evidence type="ECO:0000256" key="10">
    <source>
        <dbReference type="ARBA" id="ARBA00023296"/>
    </source>
</evidence>
<comment type="subcellular location">
    <subcellularLocation>
        <location evidence="2">Virion</location>
    </subcellularLocation>
</comment>
<evidence type="ECO:0000256" key="5">
    <source>
        <dbReference type="ARBA" id="ARBA00022612"/>
    </source>
</evidence>
<reference evidence="12" key="1">
    <citation type="submission" date="2020-10" db="EMBL/GenBank/DDBJ databases">
        <authorList>
            <person name="Yerushalmy O."/>
            <person name="Gronovich N."/>
            <person name="Alkalay-Oren S."/>
            <person name="Coppenhagen-Glazer S."/>
            <person name="Hazan R."/>
        </authorList>
    </citation>
    <scope>NUCLEOTIDE SEQUENCE</scope>
</reference>
<name>A0A873WIR3_9CAUD</name>
<evidence type="ECO:0000256" key="2">
    <source>
        <dbReference type="ARBA" id="ARBA00004328"/>
    </source>
</evidence>
<organism evidence="12 13">
    <name type="scientific">Providencia phage PSTNGR1</name>
    <dbReference type="NCBI Taxonomy" id="2783542"/>
    <lineage>
        <taxon>Viruses</taxon>
        <taxon>Duplodnaviria</taxon>
        <taxon>Heunggongvirae</taxon>
        <taxon>Uroviricota</taxon>
        <taxon>Caudoviricetes</taxon>
        <taxon>Autographivirales</taxon>
        <taxon>Autonotataviridae</taxon>
        <taxon>Jeruvirus</taxon>
        <taxon>Jeruvirus PSTNGR1</taxon>
    </lineage>
</organism>